<feature type="domain" description="DUF4046" evidence="1">
    <location>
        <begin position="119"/>
        <end position="207"/>
    </location>
</feature>
<proteinExistence type="predicted"/>
<dbReference type="AlphaFoldDB" id="A0A6S6R1H0"/>
<sequence length="273" mass="32689">MPEMCIKKMKPISKNVIIEYEAILLNQKINISKFFFNWDSYTNEQLALDVIRYSFKTYLGWSPQEVESKISLSLLKSLKLNEILAYINFPIELDSTLQIKYLAHLLYPEQVKYDARNLVLQIYKDILERRLKRFPKSFLSNTDGILKSNICFLYMLEQNSDFSTIKELYEHFAGSKGIHTLRKYHLMSICTAFYESPLEFLHTSLPDEQKSNFFYHYYKYKNTIGKMIPKITLLKKRTGKQASCDDEYNDSKFFYYYRLYRLKVKSRVFNFIF</sequence>
<evidence type="ECO:0000259" key="1">
    <source>
        <dbReference type="Pfam" id="PF13255"/>
    </source>
</evidence>
<protein>
    <recommendedName>
        <fullName evidence="1">DUF4046 domain-containing protein</fullName>
    </recommendedName>
</protein>
<gene>
    <name evidence="2" type="ORF">acsn021_06400</name>
</gene>
<evidence type="ECO:0000313" key="3">
    <source>
        <dbReference type="Proteomes" id="UP000515561"/>
    </source>
</evidence>
<accession>A0A6S6R1H0</accession>
<dbReference type="Pfam" id="PF13255">
    <property type="entry name" value="DUF4046"/>
    <property type="match status" value="1"/>
</dbReference>
<keyword evidence="3" id="KW-1185">Reference proteome</keyword>
<dbReference type="InterPro" id="IPR025119">
    <property type="entry name" value="DUF4046"/>
</dbReference>
<evidence type="ECO:0000313" key="2">
    <source>
        <dbReference type="EMBL" id="BCJ93071.1"/>
    </source>
</evidence>
<organism evidence="2 3">
    <name type="scientific">Anaerocolumna cellulosilytica</name>
    <dbReference type="NCBI Taxonomy" id="433286"/>
    <lineage>
        <taxon>Bacteria</taxon>
        <taxon>Bacillati</taxon>
        <taxon>Bacillota</taxon>
        <taxon>Clostridia</taxon>
        <taxon>Lachnospirales</taxon>
        <taxon>Lachnospiraceae</taxon>
        <taxon>Anaerocolumna</taxon>
    </lineage>
</organism>
<dbReference type="EMBL" id="AP023367">
    <property type="protein sequence ID" value="BCJ93071.1"/>
    <property type="molecule type" value="Genomic_DNA"/>
</dbReference>
<name>A0A6S6R1H0_9FIRM</name>
<dbReference type="KEGG" id="acel:acsn021_06400"/>
<dbReference type="Proteomes" id="UP000515561">
    <property type="component" value="Chromosome"/>
</dbReference>
<reference evidence="2 3" key="1">
    <citation type="journal article" date="2016" name="Int. J. Syst. Evol. Microbiol.">
        <title>Descriptions of Anaerotaenia torta gen. nov., sp. nov. and Anaerocolumna cellulosilytica gen. nov., sp. nov. isolated from a methanogenic reactor of cattle waste.</title>
        <authorList>
            <person name="Uek A."/>
            <person name="Ohtaki Y."/>
            <person name="Kaku N."/>
            <person name="Ueki K."/>
        </authorList>
    </citation>
    <scope>NUCLEOTIDE SEQUENCE [LARGE SCALE GENOMIC DNA]</scope>
    <source>
        <strain evidence="2 3">SN021</strain>
    </source>
</reference>